<feature type="transmembrane region" description="Helical" evidence="2">
    <location>
        <begin position="35"/>
        <end position="55"/>
    </location>
</feature>
<organism evidence="3 4">
    <name type="scientific">Candidatus Nomurabacteria bacterium RIFCSPHIGHO2_01_FULL_42_16</name>
    <dbReference type="NCBI Taxonomy" id="1801743"/>
    <lineage>
        <taxon>Bacteria</taxon>
        <taxon>Candidatus Nomuraibacteriota</taxon>
    </lineage>
</organism>
<keyword evidence="2" id="KW-0472">Membrane</keyword>
<evidence type="ECO:0000256" key="1">
    <source>
        <dbReference type="SAM" id="MobiDB-lite"/>
    </source>
</evidence>
<protein>
    <submittedName>
        <fullName evidence="3">Uncharacterized protein</fullName>
    </submittedName>
</protein>
<keyword evidence="2" id="KW-0812">Transmembrane</keyword>
<feature type="compositionally biased region" description="Low complexity" evidence="1">
    <location>
        <begin position="100"/>
        <end position="109"/>
    </location>
</feature>
<evidence type="ECO:0000313" key="4">
    <source>
        <dbReference type="Proteomes" id="UP000178059"/>
    </source>
</evidence>
<evidence type="ECO:0000256" key="2">
    <source>
        <dbReference type="SAM" id="Phobius"/>
    </source>
</evidence>
<dbReference type="EMBL" id="MFTT01000002">
    <property type="protein sequence ID" value="OGI70588.1"/>
    <property type="molecule type" value="Genomic_DNA"/>
</dbReference>
<dbReference type="STRING" id="1801743.A2824_00225"/>
<name>A0A1F6VLU8_9BACT</name>
<evidence type="ECO:0000313" key="3">
    <source>
        <dbReference type="EMBL" id="OGI70588.1"/>
    </source>
</evidence>
<sequence length="164" mass="18606">MTYIKKLILSLFTPTPFVALRFARFGIAETMPRKVWGFILTFIFLAFLFSFNFTLAQEERETTGETVTIIEEETTTTAAGTTDTEKGFFQRLTDRINTYTGSPGTTEPTTPSPREPRPTIVTTTPFAGNCRTKYEELRKSAKISIDQMKARAWLLLCLRGKARI</sequence>
<keyword evidence="2" id="KW-1133">Transmembrane helix</keyword>
<gene>
    <name evidence="3" type="ORF">A2824_00225</name>
</gene>
<proteinExistence type="predicted"/>
<feature type="region of interest" description="Disordered" evidence="1">
    <location>
        <begin position="96"/>
        <end position="125"/>
    </location>
</feature>
<reference evidence="3 4" key="1">
    <citation type="journal article" date="2016" name="Nat. Commun.">
        <title>Thousands of microbial genomes shed light on interconnected biogeochemical processes in an aquifer system.</title>
        <authorList>
            <person name="Anantharaman K."/>
            <person name="Brown C.T."/>
            <person name="Hug L.A."/>
            <person name="Sharon I."/>
            <person name="Castelle C.J."/>
            <person name="Probst A.J."/>
            <person name="Thomas B.C."/>
            <person name="Singh A."/>
            <person name="Wilkins M.J."/>
            <person name="Karaoz U."/>
            <person name="Brodie E.L."/>
            <person name="Williams K.H."/>
            <person name="Hubbard S.S."/>
            <person name="Banfield J.F."/>
        </authorList>
    </citation>
    <scope>NUCLEOTIDE SEQUENCE [LARGE SCALE GENOMIC DNA]</scope>
</reference>
<dbReference type="Proteomes" id="UP000178059">
    <property type="component" value="Unassembled WGS sequence"/>
</dbReference>
<accession>A0A1F6VLU8</accession>
<dbReference type="AlphaFoldDB" id="A0A1F6VLU8"/>
<comment type="caution">
    <text evidence="3">The sequence shown here is derived from an EMBL/GenBank/DDBJ whole genome shotgun (WGS) entry which is preliminary data.</text>
</comment>